<reference evidence="8 9" key="1">
    <citation type="submission" date="2018-01" db="EMBL/GenBank/DDBJ databases">
        <title>A novel member of the phylum Bacteroidetes isolated from glacier ice.</title>
        <authorList>
            <person name="Liu Q."/>
            <person name="Xin Y.-H."/>
        </authorList>
    </citation>
    <scope>NUCLEOTIDE SEQUENCE [LARGE SCALE GENOMIC DNA]</scope>
    <source>
        <strain evidence="8 9">RB1R16</strain>
    </source>
</reference>
<comment type="caution">
    <text evidence="8">The sequence shown here is derived from an EMBL/GenBank/DDBJ whole genome shotgun (WGS) entry which is preliminary data.</text>
</comment>
<keyword evidence="4" id="KW-0411">Iron-sulfur</keyword>
<evidence type="ECO:0000256" key="5">
    <source>
        <dbReference type="ARBA" id="ARBA00023157"/>
    </source>
</evidence>
<evidence type="ECO:0000313" key="9">
    <source>
        <dbReference type="Proteomes" id="UP000239872"/>
    </source>
</evidence>
<dbReference type="GO" id="GO:0016020">
    <property type="term" value="C:membrane"/>
    <property type="evidence" value="ECO:0007669"/>
    <property type="project" value="InterPro"/>
</dbReference>
<proteinExistence type="predicted"/>
<dbReference type="PRINTS" id="PR00162">
    <property type="entry name" value="RIESKE"/>
</dbReference>
<dbReference type="RefSeq" id="WP_105037762.1">
    <property type="nucleotide sequence ID" value="NZ_PPSL01000001.1"/>
</dbReference>
<protein>
    <submittedName>
        <fullName evidence="8">(2Fe-2S)-binding protein</fullName>
    </submittedName>
</protein>
<dbReference type="Proteomes" id="UP000239872">
    <property type="component" value="Unassembled WGS sequence"/>
</dbReference>
<keyword evidence="3" id="KW-0408">Iron</keyword>
<accession>A0A2S7T1S0</accession>
<keyword evidence="9" id="KW-1185">Reference proteome</keyword>
<dbReference type="GO" id="GO:0051537">
    <property type="term" value="F:2 iron, 2 sulfur cluster binding"/>
    <property type="evidence" value="ECO:0007669"/>
    <property type="project" value="UniProtKB-KW"/>
</dbReference>
<evidence type="ECO:0000256" key="4">
    <source>
        <dbReference type="ARBA" id="ARBA00023014"/>
    </source>
</evidence>
<dbReference type="CDD" id="cd03467">
    <property type="entry name" value="Rieske"/>
    <property type="match status" value="1"/>
</dbReference>
<evidence type="ECO:0000256" key="6">
    <source>
        <dbReference type="ARBA" id="ARBA00034078"/>
    </source>
</evidence>
<dbReference type="InterPro" id="IPR005805">
    <property type="entry name" value="Rieske_Fe-S_prot_C"/>
</dbReference>
<dbReference type="PROSITE" id="PS51296">
    <property type="entry name" value="RIESKE"/>
    <property type="match status" value="1"/>
</dbReference>
<dbReference type="Pfam" id="PF00355">
    <property type="entry name" value="Rieske"/>
    <property type="match status" value="1"/>
</dbReference>
<dbReference type="AlphaFoldDB" id="A0A2S7T1S0"/>
<dbReference type="InterPro" id="IPR014349">
    <property type="entry name" value="Rieske_Fe-S_prot"/>
</dbReference>
<sequence>MERRDFLKNTLAVCGLGLLPVGIIQSCTKSSNSGPTNVNFTLDLTNSANSTLTAVGGALTANGVIVIRKSATLFVALSATCTHEGCAVNYDASSTNVVCPCHGGVFNSSTGAVISGPPPSALTTYTATLSGNILTVKS</sequence>
<dbReference type="PANTHER" id="PTHR10134">
    <property type="entry name" value="CYTOCHROME B-C1 COMPLEX SUBUNIT RIESKE, MITOCHONDRIAL"/>
    <property type="match status" value="1"/>
</dbReference>
<evidence type="ECO:0000256" key="2">
    <source>
        <dbReference type="ARBA" id="ARBA00022723"/>
    </source>
</evidence>
<dbReference type="InterPro" id="IPR017941">
    <property type="entry name" value="Rieske_2Fe-2S"/>
</dbReference>
<dbReference type="SUPFAM" id="SSF50022">
    <property type="entry name" value="ISP domain"/>
    <property type="match status" value="1"/>
</dbReference>
<dbReference type="GO" id="GO:0046872">
    <property type="term" value="F:metal ion binding"/>
    <property type="evidence" value="ECO:0007669"/>
    <property type="project" value="UniProtKB-KW"/>
</dbReference>
<evidence type="ECO:0000256" key="3">
    <source>
        <dbReference type="ARBA" id="ARBA00023004"/>
    </source>
</evidence>
<organism evidence="8 9">
    <name type="scientific">Flavipsychrobacter stenotrophus</name>
    <dbReference type="NCBI Taxonomy" id="2077091"/>
    <lineage>
        <taxon>Bacteria</taxon>
        <taxon>Pseudomonadati</taxon>
        <taxon>Bacteroidota</taxon>
        <taxon>Chitinophagia</taxon>
        <taxon>Chitinophagales</taxon>
        <taxon>Chitinophagaceae</taxon>
        <taxon>Flavipsychrobacter</taxon>
    </lineage>
</organism>
<dbReference type="EMBL" id="PPSL01000001">
    <property type="protein sequence ID" value="PQJ12878.1"/>
    <property type="molecule type" value="Genomic_DNA"/>
</dbReference>
<keyword evidence="1" id="KW-0001">2Fe-2S</keyword>
<dbReference type="PROSITE" id="PS51257">
    <property type="entry name" value="PROKAR_LIPOPROTEIN"/>
    <property type="match status" value="1"/>
</dbReference>
<dbReference type="OrthoDB" id="165343at2"/>
<dbReference type="InterPro" id="IPR036922">
    <property type="entry name" value="Rieske_2Fe-2S_sf"/>
</dbReference>
<keyword evidence="5" id="KW-1015">Disulfide bond</keyword>
<keyword evidence="2" id="KW-0479">Metal-binding</keyword>
<name>A0A2S7T1S0_9BACT</name>
<feature type="domain" description="Rieske" evidence="7">
    <location>
        <begin position="64"/>
        <end position="136"/>
    </location>
</feature>
<gene>
    <name evidence="8" type="ORF">CJD36_003795</name>
</gene>
<evidence type="ECO:0000313" key="8">
    <source>
        <dbReference type="EMBL" id="PQJ12878.1"/>
    </source>
</evidence>
<dbReference type="Gene3D" id="2.102.10.10">
    <property type="entry name" value="Rieske [2Fe-2S] iron-sulphur domain"/>
    <property type="match status" value="1"/>
</dbReference>
<comment type="cofactor">
    <cofactor evidence="6">
        <name>[2Fe-2S] cluster</name>
        <dbReference type="ChEBI" id="CHEBI:190135"/>
    </cofactor>
</comment>
<evidence type="ECO:0000256" key="1">
    <source>
        <dbReference type="ARBA" id="ARBA00022714"/>
    </source>
</evidence>
<evidence type="ECO:0000259" key="7">
    <source>
        <dbReference type="PROSITE" id="PS51296"/>
    </source>
</evidence>